<reference evidence="3" key="1">
    <citation type="submission" date="2023-02" db="EMBL/GenBank/DDBJ databases">
        <title>Mating type loci evolution in Malassezia.</title>
        <authorList>
            <person name="Coelho M.A."/>
        </authorList>
    </citation>
    <scope>NUCLEOTIDE SEQUENCE</scope>
    <source>
        <strain evidence="3">CBS 14136</strain>
    </source>
</reference>
<keyword evidence="1" id="KW-0732">Signal</keyword>
<feature type="chain" id="PRO_5042162292" description="DUF7729 domain-containing protein" evidence="1">
    <location>
        <begin position="22"/>
        <end position="290"/>
    </location>
</feature>
<name>A0AAF0JG05_9BASI</name>
<feature type="signal peptide" evidence="1">
    <location>
        <begin position="1"/>
        <end position="21"/>
    </location>
</feature>
<evidence type="ECO:0000259" key="2">
    <source>
        <dbReference type="Pfam" id="PF24855"/>
    </source>
</evidence>
<dbReference type="AlphaFoldDB" id="A0AAF0JG05"/>
<organism evidence="3 4">
    <name type="scientific">Malassezia psittaci</name>
    <dbReference type="NCBI Taxonomy" id="1821823"/>
    <lineage>
        <taxon>Eukaryota</taxon>
        <taxon>Fungi</taxon>
        <taxon>Dikarya</taxon>
        <taxon>Basidiomycota</taxon>
        <taxon>Ustilaginomycotina</taxon>
        <taxon>Malasseziomycetes</taxon>
        <taxon>Malasseziales</taxon>
        <taxon>Malasseziaceae</taxon>
        <taxon>Malassezia</taxon>
    </lineage>
</organism>
<proteinExistence type="predicted"/>
<evidence type="ECO:0000313" key="4">
    <source>
        <dbReference type="Proteomes" id="UP001214628"/>
    </source>
</evidence>
<protein>
    <recommendedName>
        <fullName evidence="2">DUF7729 domain-containing protein</fullName>
    </recommendedName>
</protein>
<feature type="domain" description="DUF7729" evidence="2">
    <location>
        <begin position="36"/>
        <end position="152"/>
    </location>
</feature>
<keyword evidence="4" id="KW-1185">Reference proteome</keyword>
<dbReference type="Proteomes" id="UP001214628">
    <property type="component" value="Chromosome 6"/>
</dbReference>
<gene>
    <name evidence="3" type="ORF">MPSI1_003628</name>
</gene>
<sequence length="290" mass="31502">MRISALFSTLAAFIAPVTVSAAGSSPSSINASSLIPTNVSTSCYTLLLQLDNDSLFEQCTSPLIEATEIYVNATSSNESTSSLTQSLDHLCTEKTGCDRTLVRQYIAQFWDSCTSELESGNDQVAQLYDYLYIFNPFRDAMCTKNSNGTYCLESLGPSMQSSVNLQALQLDAVFDAGNVTSEEYWAHTLNTVTTSNLASNTSDLASDHIFMFLSGTTDKSTICTDCARDILAAYVSFEMATPYALGLERSSVLRPQIDIYTNARKQCGSDFLQEISTQAGMQQFPSVGSL</sequence>
<evidence type="ECO:0000256" key="1">
    <source>
        <dbReference type="SAM" id="SignalP"/>
    </source>
</evidence>
<dbReference type="InterPro" id="IPR056146">
    <property type="entry name" value="DUF7729"/>
</dbReference>
<accession>A0AAF0JG05</accession>
<dbReference type="Pfam" id="PF24855">
    <property type="entry name" value="DUF7729"/>
    <property type="match status" value="1"/>
</dbReference>
<evidence type="ECO:0000313" key="3">
    <source>
        <dbReference type="EMBL" id="WFD44954.1"/>
    </source>
</evidence>
<dbReference type="EMBL" id="CP118380">
    <property type="protein sequence ID" value="WFD44954.1"/>
    <property type="molecule type" value="Genomic_DNA"/>
</dbReference>